<dbReference type="AlphaFoldDB" id="A0A0L6V2F7"/>
<keyword evidence="2" id="KW-1185">Reference proteome</keyword>
<dbReference type="EMBL" id="LAVV01007814">
    <property type="protein sequence ID" value="KNZ54692.1"/>
    <property type="molecule type" value="Genomic_DNA"/>
</dbReference>
<dbReference type="Gene3D" id="1.10.8.710">
    <property type="match status" value="1"/>
</dbReference>
<comment type="caution">
    <text evidence="1">The sequence shown here is derived from an EMBL/GenBank/DDBJ whole genome shotgun (WGS) entry which is preliminary data.</text>
</comment>
<dbReference type="Proteomes" id="UP000037035">
    <property type="component" value="Unassembled WGS sequence"/>
</dbReference>
<accession>A0A0L6V2F7</accession>
<sequence length="151" mass="16779">MAKAIACSKSNVSIKATYNYCLPFWGGELSKQPHYDLSLQPLKAVLTSAGHLKRGRLQLANSAATESLSDAFDQPNNIGLSLMGTRCGIVWFSKEAVTPDMFYKNYLKTTHDMGNFLRDHSELDTLSGLEALLIYYDIPTKSLLLKLSFQP</sequence>
<protein>
    <submittedName>
        <fullName evidence="1">Dynein heavy chain 1, cytosolic</fullName>
    </submittedName>
</protein>
<name>A0A0L6V2F7_9BASI</name>
<evidence type="ECO:0000313" key="1">
    <source>
        <dbReference type="EMBL" id="KNZ54692.1"/>
    </source>
</evidence>
<reference evidence="1 2" key="1">
    <citation type="submission" date="2015-08" db="EMBL/GenBank/DDBJ databases">
        <title>Next Generation Sequencing and Analysis of the Genome of Puccinia sorghi L Schw, the Causal Agent of Maize Common Rust.</title>
        <authorList>
            <person name="Rochi L."/>
            <person name="Burguener G."/>
            <person name="Darino M."/>
            <person name="Turjanski A."/>
            <person name="Kreff E."/>
            <person name="Dieguez M.J."/>
            <person name="Sacco F."/>
        </authorList>
    </citation>
    <scope>NUCLEOTIDE SEQUENCE [LARGE SCALE GENOMIC DNA]</scope>
    <source>
        <strain evidence="1 2">RO10H11247</strain>
    </source>
</reference>
<organism evidence="1 2">
    <name type="scientific">Puccinia sorghi</name>
    <dbReference type="NCBI Taxonomy" id="27349"/>
    <lineage>
        <taxon>Eukaryota</taxon>
        <taxon>Fungi</taxon>
        <taxon>Dikarya</taxon>
        <taxon>Basidiomycota</taxon>
        <taxon>Pucciniomycotina</taxon>
        <taxon>Pucciniomycetes</taxon>
        <taxon>Pucciniales</taxon>
        <taxon>Pucciniaceae</taxon>
        <taxon>Puccinia</taxon>
    </lineage>
</organism>
<dbReference type="VEuPathDB" id="FungiDB:VP01_2881g1"/>
<gene>
    <name evidence="1" type="ORF">VP01_2881g1</name>
</gene>
<evidence type="ECO:0000313" key="2">
    <source>
        <dbReference type="Proteomes" id="UP000037035"/>
    </source>
</evidence>
<dbReference type="InterPro" id="IPR043157">
    <property type="entry name" value="Dynein_AAA1S"/>
</dbReference>
<dbReference type="STRING" id="27349.A0A0L6V2F7"/>
<dbReference type="OrthoDB" id="447173at2759"/>
<proteinExistence type="predicted"/>